<dbReference type="AlphaFoldDB" id="A0A1B7MI67"/>
<feature type="region of interest" description="Disordered" evidence="1">
    <location>
        <begin position="24"/>
        <end position="47"/>
    </location>
</feature>
<sequence>IFATQPLPNSYLFHQSLTDSDLVDESDLSQWDNPPPYHSPPLKDTPDEVRFTQNLLDVVHGRRLRLERES</sequence>
<evidence type="ECO:0000256" key="1">
    <source>
        <dbReference type="SAM" id="MobiDB-lite"/>
    </source>
</evidence>
<dbReference type="OrthoDB" id="3178701at2759"/>
<evidence type="ECO:0000313" key="2">
    <source>
        <dbReference type="EMBL" id="OAX32296.1"/>
    </source>
</evidence>
<evidence type="ECO:0000313" key="3">
    <source>
        <dbReference type="Proteomes" id="UP000092154"/>
    </source>
</evidence>
<feature type="non-terminal residue" evidence="2">
    <location>
        <position position="1"/>
    </location>
</feature>
<accession>A0A1B7MI67</accession>
<keyword evidence="3" id="KW-1185">Reference proteome</keyword>
<gene>
    <name evidence="2" type="ORF">K503DRAFT_670867</name>
</gene>
<dbReference type="EMBL" id="KV449054">
    <property type="protein sequence ID" value="OAX32296.1"/>
    <property type="molecule type" value="Genomic_DNA"/>
</dbReference>
<organism evidence="2 3">
    <name type="scientific">Rhizopogon vinicolor AM-OR11-026</name>
    <dbReference type="NCBI Taxonomy" id="1314800"/>
    <lineage>
        <taxon>Eukaryota</taxon>
        <taxon>Fungi</taxon>
        <taxon>Dikarya</taxon>
        <taxon>Basidiomycota</taxon>
        <taxon>Agaricomycotina</taxon>
        <taxon>Agaricomycetes</taxon>
        <taxon>Agaricomycetidae</taxon>
        <taxon>Boletales</taxon>
        <taxon>Suillineae</taxon>
        <taxon>Rhizopogonaceae</taxon>
        <taxon>Rhizopogon</taxon>
    </lineage>
</organism>
<dbReference type="Proteomes" id="UP000092154">
    <property type="component" value="Unassembled WGS sequence"/>
</dbReference>
<proteinExistence type="predicted"/>
<dbReference type="InParanoid" id="A0A1B7MI67"/>
<protein>
    <submittedName>
        <fullName evidence="2">Uncharacterized protein</fullName>
    </submittedName>
</protein>
<reference evidence="2 3" key="1">
    <citation type="submission" date="2016-06" db="EMBL/GenBank/DDBJ databases">
        <title>Comparative genomics of the ectomycorrhizal sister species Rhizopogon vinicolor and Rhizopogon vesiculosus (Basidiomycota: Boletales) reveals a divergence of the mating type B locus.</title>
        <authorList>
            <consortium name="DOE Joint Genome Institute"/>
            <person name="Mujic A.B."/>
            <person name="Kuo A."/>
            <person name="Tritt A."/>
            <person name="Lipzen A."/>
            <person name="Chen C."/>
            <person name="Johnson J."/>
            <person name="Sharma A."/>
            <person name="Barry K."/>
            <person name="Grigoriev I.V."/>
            <person name="Spatafora J.W."/>
        </authorList>
    </citation>
    <scope>NUCLEOTIDE SEQUENCE [LARGE SCALE GENOMIC DNA]</scope>
    <source>
        <strain evidence="2 3">AM-OR11-026</strain>
    </source>
</reference>
<name>A0A1B7MI67_9AGAM</name>
<feature type="non-terminal residue" evidence="2">
    <location>
        <position position="70"/>
    </location>
</feature>